<proteinExistence type="predicted"/>
<name>A0A8J4X639_CLAMG</name>
<dbReference type="PANTHER" id="PTHR44874">
    <property type="entry name" value="TETRATRICOPEPTIDE REPEAT PROTEIN 34"/>
    <property type="match status" value="1"/>
</dbReference>
<evidence type="ECO:0000313" key="2">
    <source>
        <dbReference type="Proteomes" id="UP000727407"/>
    </source>
</evidence>
<dbReference type="PANTHER" id="PTHR44874:SF1">
    <property type="entry name" value="TETRATRICOPEPTIDE REPEAT PROTEIN 34"/>
    <property type="match status" value="1"/>
</dbReference>
<dbReference type="EMBL" id="QNUK01000072">
    <property type="protein sequence ID" value="KAF5903541.1"/>
    <property type="molecule type" value="Genomic_DNA"/>
</dbReference>
<comment type="caution">
    <text evidence="1">The sequence shown here is derived from an EMBL/GenBank/DDBJ whole genome shotgun (WGS) entry which is preliminary data.</text>
</comment>
<dbReference type="SUPFAM" id="SSF48452">
    <property type="entry name" value="TPR-like"/>
    <property type="match status" value="3"/>
</dbReference>
<gene>
    <name evidence="1" type="ORF">DAT39_006781</name>
</gene>
<dbReference type="InterPro" id="IPR011990">
    <property type="entry name" value="TPR-like_helical_dom_sf"/>
</dbReference>
<dbReference type="OrthoDB" id="5971337at2759"/>
<accession>A0A8J4X639</accession>
<dbReference type="InterPro" id="IPR042161">
    <property type="entry name" value="TTC34"/>
</dbReference>
<dbReference type="Proteomes" id="UP000727407">
    <property type="component" value="Unassembled WGS sequence"/>
</dbReference>
<sequence length="792" mass="88213">MARCQFQRMFSENGIAAVVRFELRHQAERGLSNFKETVLQRSDLRSCTGVELLDSVIAQLRALCHLESDGGSRELRVRLSDCLLLHGEFKEALSISSQLAAAAPSSYQNTVQVLRGFSRLLSEDHQEALEDFQAVIEHSAPHPPSCVRALCGRGLLRMMAGSHYLTALDYITASRLQHQDTVLTIKCLVPWNYRGLLCTVLLEQGRAMLEEFAGQKNLSESNTIKEHQSNNKLPAAKPAKDHQSMMTKEGFTINKEGMAVGVHALALLLMELQQDTDLPQILAADALYQLDRVEEAYRILLCMEHTSPRSPVLARLALLQLHRGFLYDANQLLKKLIHCGDTSCLSSLLSVAALKDRALLEKHCYSASKRILHSQQQESAIREAVAYLSIGIMASGGESSESLLERARCYVLLGQRKTAIFDFTAILKEDNNHVQALCGRGFTYLTLNQQKESTQDILAALQVDAEEVILRILSLKDKARKLICEWLEQHCRASLSTILSTNPTPCHPDCLKEEFLISGTLMKTDHRDPRWHLLYIDCLLGRGDLKAAGAHLLQVFGQEPRDGSAQARWGVVESRKKNYKSAVKCLSAVAEKDPSVLDFLLTLIKSQQKTHLAQAASQEARKASDSGQWERAVALLTVAVQALGSTKFQHLRQRAACLTQLGLNEQAVSDLDKVILSHSQDSSEEARVKAEDLCRRGCSLLTCCRDELAVNDFSQALELHTEQALLCVEAGPGRHCLAELLLRFALQNYGEQQLDKAWHLTESGLRVDGNHAELRRLKTRIKREVSGTCNVH</sequence>
<dbReference type="SMART" id="SM00028">
    <property type="entry name" value="TPR"/>
    <property type="match status" value="8"/>
</dbReference>
<evidence type="ECO:0000313" key="1">
    <source>
        <dbReference type="EMBL" id="KAF5903541.1"/>
    </source>
</evidence>
<dbReference type="Gene3D" id="1.25.40.10">
    <property type="entry name" value="Tetratricopeptide repeat domain"/>
    <property type="match status" value="3"/>
</dbReference>
<keyword evidence="2" id="KW-1185">Reference proteome</keyword>
<dbReference type="InterPro" id="IPR019734">
    <property type="entry name" value="TPR_rpt"/>
</dbReference>
<protein>
    <submittedName>
        <fullName evidence="1">Tetratricopeptide repeat protein 34</fullName>
    </submittedName>
</protein>
<dbReference type="AlphaFoldDB" id="A0A8J4X639"/>
<reference evidence="1" key="1">
    <citation type="submission" date="2020-07" db="EMBL/GenBank/DDBJ databases">
        <title>Clarias magur genome sequencing, assembly and annotation.</title>
        <authorList>
            <person name="Kushwaha B."/>
            <person name="Kumar R."/>
            <person name="Das P."/>
            <person name="Joshi C.G."/>
            <person name="Kumar D."/>
            <person name="Nagpure N.S."/>
            <person name="Pandey M."/>
            <person name="Agarwal S."/>
            <person name="Srivastava S."/>
            <person name="Singh M."/>
            <person name="Sahoo L."/>
            <person name="Jayasankar P."/>
            <person name="Meher P.K."/>
            <person name="Koringa P.G."/>
            <person name="Iquebal M.A."/>
            <person name="Das S.P."/>
            <person name="Bit A."/>
            <person name="Patnaik S."/>
            <person name="Patel N."/>
            <person name="Shah T.M."/>
            <person name="Hinsu A."/>
            <person name="Jena J.K."/>
        </authorList>
    </citation>
    <scope>NUCLEOTIDE SEQUENCE</scope>
    <source>
        <strain evidence="1">CIFAMagur01</strain>
        <tissue evidence="1">Testis</tissue>
    </source>
</reference>
<organism evidence="1 2">
    <name type="scientific">Clarias magur</name>
    <name type="common">Asian catfish</name>
    <name type="synonym">Macropteronotus magur</name>
    <dbReference type="NCBI Taxonomy" id="1594786"/>
    <lineage>
        <taxon>Eukaryota</taxon>
        <taxon>Metazoa</taxon>
        <taxon>Chordata</taxon>
        <taxon>Craniata</taxon>
        <taxon>Vertebrata</taxon>
        <taxon>Euteleostomi</taxon>
        <taxon>Actinopterygii</taxon>
        <taxon>Neopterygii</taxon>
        <taxon>Teleostei</taxon>
        <taxon>Ostariophysi</taxon>
        <taxon>Siluriformes</taxon>
        <taxon>Clariidae</taxon>
        <taxon>Clarias</taxon>
    </lineage>
</organism>